<dbReference type="AlphaFoldDB" id="A0A2T5IN46"/>
<dbReference type="PROSITE" id="PS50949">
    <property type="entry name" value="HTH_GNTR"/>
    <property type="match status" value="1"/>
</dbReference>
<proteinExistence type="predicted"/>
<dbReference type="Gene3D" id="1.10.10.10">
    <property type="entry name" value="Winged helix-like DNA-binding domain superfamily/Winged helix DNA-binding domain"/>
    <property type="match status" value="1"/>
</dbReference>
<accession>A0A2T5IN46</accession>
<evidence type="ECO:0000256" key="1">
    <source>
        <dbReference type="ARBA" id="ARBA00023015"/>
    </source>
</evidence>
<dbReference type="PANTHER" id="PTHR38445">
    <property type="entry name" value="HTH-TYPE TRANSCRIPTIONAL REPRESSOR YTRA"/>
    <property type="match status" value="1"/>
</dbReference>
<evidence type="ECO:0000256" key="3">
    <source>
        <dbReference type="ARBA" id="ARBA00023163"/>
    </source>
</evidence>
<dbReference type="InterPro" id="IPR000524">
    <property type="entry name" value="Tscrpt_reg_HTH_GntR"/>
</dbReference>
<protein>
    <submittedName>
        <fullName evidence="5">GntR family transcriptional regulator</fullName>
    </submittedName>
</protein>
<keyword evidence="3" id="KW-0804">Transcription</keyword>
<evidence type="ECO:0000256" key="2">
    <source>
        <dbReference type="ARBA" id="ARBA00023125"/>
    </source>
</evidence>
<dbReference type="CDD" id="cd07377">
    <property type="entry name" value="WHTH_GntR"/>
    <property type="match status" value="1"/>
</dbReference>
<keyword evidence="1" id="KW-0805">Transcription regulation</keyword>
<feature type="domain" description="HTH gntR-type" evidence="4">
    <location>
        <begin position="11"/>
        <end position="78"/>
    </location>
</feature>
<dbReference type="PANTHER" id="PTHR38445:SF12">
    <property type="entry name" value="GNTR-FAMILY TRANSCRIPTIONAL REGULATOR"/>
    <property type="match status" value="1"/>
</dbReference>
<dbReference type="InterPro" id="IPR036388">
    <property type="entry name" value="WH-like_DNA-bd_sf"/>
</dbReference>
<evidence type="ECO:0000313" key="6">
    <source>
        <dbReference type="Proteomes" id="UP000244161"/>
    </source>
</evidence>
<dbReference type="Proteomes" id="UP000244161">
    <property type="component" value="Unassembled WGS sequence"/>
</dbReference>
<dbReference type="RefSeq" id="WP_108032104.1">
    <property type="nucleotide sequence ID" value="NZ_QAOM01000005.1"/>
</dbReference>
<dbReference type="SUPFAM" id="SSF46785">
    <property type="entry name" value="Winged helix' DNA-binding domain"/>
    <property type="match status" value="1"/>
</dbReference>
<reference evidence="5 6" key="1">
    <citation type="submission" date="2018-04" db="EMBL/GenBank/DDBJ databases">
        <title>Genomic Encyclopedia of Archaeal and Bacterial Type Strains, Phase II (KMG-II): from individual species to whole genera.</title>
        <authorList>
            <person name="Goeker M."/>
        </authorList>
    </citation>
    <scope>NUCLEOTIDE SEQUENCE [LARGE SCALE GENOMIC DNA]</scope>
    <source>
        <strain evidence="5 6">DSM 18806</strain>
    </source>
</reference>
<dbReference type="Pfam" id="PF00392">
    <property type="entry name" value="GntR"/>
    <property type="match status" value="1"/>
</dbReference>
<dbReference type="InterPro" id="IPR036390">
    <property type="entry name" value="WH_DNA-bd_sf"/>
</dbReference>
<sequence>MFIEILPNSDTPIYTQLMYQIKIGILKREWSYGAGLPSVRSLASELGINMHTVNKAYNLLADEGVLEKNQKGYFVSERATMASNEHTKAAMQDKLKEILIDKQIFEVNEETFNGWLNEIGKELEGEGKADADI</sequence>
<evidence type="ECO:0000313" key="5">
    <source>
        <dbReference type="EMBL" id="PTQ85246.1"/>
    </source>
</evidence>
<keyword evidence="2" id="KW-0238">DNA-binding</keyword>
<gene>
    <name evidence="5" type="ORF">C8U37_105134</name>
</gene>
<evidence type="ECO:0000259" key="4">
    <source>
        <dbReference type="PROSITE" id="PS50949"/>
    </source>
</evidence>
<dbReference type="GO" id="GO:0003677">
    <property type="term" value="F:DNA binding"/>
    <property type="evidence" value="ECO:0007669"/>
    <property type="project" value="UniProtKB-KW"/>
</dbReference>
<dbReference type="EMBL" id="QAOM01000005">
    <property type="protein sequence ID" value="PTQ85246.1"/>
    <property type="molecule type" value="Genomic_DNA"/>
</dbReference>
<organism evidence="5 6">
    <name type="scientific">Trichococcus patagoniensis</name>
    <dbReference type="NCBI Taxonomy" id="382641"/>
    <lineage>
        <taxon>Bacteria</taxon>
        <taxon>Bacillati</taxon>
        <taxon>Bacillota</taxon>
        <taxon>Bacilli</taxon>
        <taxon>Lactobacillales</taxon>
        <taxon>Carnobacteriaceae</taxon>
        <taxon>Trichococcus</taxon>
    </lineage>
</organism>
<comment type="caution">
    <text evidence="5">The sequence shown here is derived from an EMBL/GenBank/DDBJ whole genome shotgun (WGS) entry which is preliminary data.</text>
</comment>
<dbReference type="GO" id="GO:0003700">
    <property type="term" value="F:DNA-binding transcription factor activity"/>
    <property type="evidence" value="ECO:0007669"/>
    <property type="project" value="InterPro"/>
</dbReference>
<name>A0A2T5IN46_9LACT</name>
<dbReference type="OrthoDB" id="9801546at2"/>
<dbReference type="SMART" id="SM00345">
    <property type="entry name" value="HTH_GNTR"/>
    <property type="match status" value="1"/>
</dbReference>
<keyword evidence="6" id="KW-1185">Reference proteome</keyword>